<protein>
    <submittedName>
        <fullName evidence="2">Uncharacterized protein</fullName>
    </submittedName>
</protein>
<gene>
    <name evidence="2" type="ORF">BCR42DRAFT_126067</name>
</gene>
<feature type="compositionally biased region" description="Low complexity" evidence="1">
    <location>
        <begin position="34"/>
        <end position="43"/>
    </location>
</feature>
<accession>A0A1X2I481</accession>
<keyword evidence="3" id="KW-1185">Reference proteome</keyword>
<feature type="compositionally biased region" description="Polar residues" evidence="1">
    <location>
        <begin position="1"/>
        <end position="19"/>
    </location>
</feature>
<feature type="non-terminal residue" evidence="2">
    <location>
        <position position="177"/>
    </location>
</feature>
<proteinExistence type="predicted"/>
<organism evidence="2 3">
    <name type="scientific">Absidia repens</name>
    <dbReference type="NCBI Taxonomy" id="90262"/>
    <lineage>
        <taxon>Eukaryota</taxon>
        <taxon>Fungi</taxon>
        <taxon>Fungi incertae sedis</taxon>
        <taxon>Mucoromycota</taxon>
        <taxon>Mucoromycotina</taxon>
        <taxon>Mucoromycetes</taxon>
        <taxon>Mucorales</taxon>
        <taxon>Cunninghamellaceae</taxon>
        <taxon>Absidia</taxon>
    </lineage>
</organism>
<feature type="region of interest" description="Disordered" evidence="1">
    <location>
        <begin position="1"/>
        <end position="177"/>
    </location>
</feature>
<dbReference type="EMBL" id="MCGE01000029">
    <property type="protein sequence ID" value="ORZ09002.1"/>
    <property type="molecule type" value="Genomic_DNA"/>
</dbReference>
<feature type="compositionally biased region" description="Basic residues" evidence="1">
    <location>
        <begin position="115"/>
        <end position="130"/>
    </location>
</feature>
<evidence type="ECO:0000313" key="2">
    <source>
        <dbReference type="EMBL" id="ORZ09002.1"/>
    </source>
</evidence>
<sequence>MPSPEQVTSPILVPSSTMGNLHRRRSFDNTPQPSSSSSTSLTLGRNIEDSDFTLSTQQNVPFYGNNQIDQVPFPRGGRHIDETHTSQRHYITPQRPLSRSNSGEPRKQDQGRPSPYKKRHLFGRFTKKKSRNELNSFNKHSNNPSLAQTPNTSSVLSSSASSVSSSAPNASSNLSAN</sequence>
<reference evidence="2 3" key="1">
    <citation type="submission" date="2016-07" db="EMBL/GenBank/DDBJ databases">
        <title>Pervasive Adenine N6-methylation of Active Genes in Fungi.</title>
        <authorList>
            <consortium name="DOE Joint Genome Institute"/>
            <person name="Mondo S.J."/>
            <person name="Dannebaum R.O."/>
            <person name="Kuo R.C."/>
            <person name="Labutti K."/>
            <person name="Haridas S."/>
            <person name="Kuo A."/>
            <person name="Salamov A."/>
            <person name="Ahrendt S.R."/>
            <person name="Lipzen A."/>
            <person name="Sullivan W."/>
            <person name="Andreopoulos W.B."/>
            <person name="Clum A."/>
            <person name="Lindquist E."/>
            <person name="Daum C."/>
            <person name="Ramamoorthy G.K."/>
            <person name="Gryganskyi A."/>
            <person name="Culley D."/>
            <person name="Magnuson J.K."/>
            <person name="James T.Y."/>
            <person name="O'Malley M.A."/>
            <person name="Stajich J.E."/>
            <person name="Spatafora J.W."/>
            <person name="Visel A."/>
            <person name="Grigoriev I.V."/>
        </authorList>
    </citation>
    <scope>NUCLEOTIDE SEQUENCE [LARGE SCALE GENOMIC DNA]</scope>
    <source>
        <strain evidence="2 3">NRRL 1336</strain>
    </source>
</reference>
<evidence type="ECO:0000313" key="3">
    <source>
        <dbReference type="Proteomes" id="UP000193560"/>
    </source>
</evidence>
<evidence type="ECO:0000256" key="1">
    <source>
        <dbReference type="SAM" id="MobiDB-lite"/>
    </source>
</evidence>
<name>A0A1X2I481_9FUNG</name>
<feature type="compositionally biased region" description="Polar residues" evidence="1">
    <location>
        <begin position="52"/>
        <end position="69"/>
    </location>
</feature>
<dbReference type="AlphaFoldDB" id="A0A1X2I481"/>
<feature type="compositionally biased region" description="Low complexity" evidence="1">
    <location>
        <begin position="149"/>
        <end position="177"/>
    </location>
</feature>
<dbReference type="Proteomes" id="UP000193560">
    <property type="component" value="Unassembled WGS sequence"/>
</dbReference>
<dbReference type="OrthoDB" id="10629146at2759"/>
<feature type="compositionally biased region" description="Polar residues" evidence="1">
    <location>
        <begin position="133"/>
        <end position="148"/>
    </location>
</feature>
<comment type="caution">
    <text evidence="2">The sequence shown here is derived from an EMBL/GenBank/DDBJ whole genome shotgun (WGS) entry which is preliminary data.</text>
</comment>